<feature type="compositionally biased region" description="Low complexity" evidence="2">
    <location>
        <begin position="566"/>
        <end position="580"/>
    </location>
</feature>
<name>A0A8D9AE05_9HEMI</name>
<evidence type="ECO:0000313" key="3">
    <source>
        <dbReference type="EMBL" id="CAG6764703.1"/>
    </source>
</evidence>
<keyword evidence="1" id="KW-0175">Coiled coil</keyword>
<organism evidence="3">
    <name type="scientific">Cacopsylla melanoneura</name>
    <dbReference type="NCBI Taxonomy" id="428564"/>
    <lineage>
        <taxon>Eukaryota</taxon>
        <taxon>Metazoa</taxon>
        <taxon>Ecdysozoa</taxon>
        <taxon>Arthropoda</taxon>
        <taxon>Hexapoda</taxon>
        <taxon>Insecta</taxon>
        <taxon>Pterygota</taxon>
        <taxon>Neoptera</taxon>
        <taxon>Paraneoptera</taxon>
        <taxon>Hemiptera</taxon>
        <taxon>Sternorrhyncha</taxon>
        <taxon>Psylloidea</taxon>
        <taxon>Psyllidae</taxon>
        <taxon>Psyllinae</taxon>
        <taxon>Cacopsylla</taxon>
    </lineage>
</organism>
<feature type="region of interest" description="Disordered" evidence="2">
    <location>
        <begin position="555"/>
        <end position="580"/>
    </location>
</feature>
<sequence>MSMTDLLIQTSPGSNEKFRGFLDICRSSVIPRYSLDDKSPPQVNLGDLKHSKSDDLVLQSAPQSEPEMKHGISDAMMEIQKDACVVYEEDIMKPMSSLSSNILPSYYSDSETNVKSQDEHKPPIKLTGDFGNDMPPSRRTSQRFSIYDRIDPEDSIRDIVSENDFYRFVLFKRHYEKYMDISRKYEEARNLAYYLEEKYHEIKTERENLILAHKTLERSMEARDLELHEKEEEMFLQLEKAVRLEEDCEKLRAEKDRMEEWKNRLQRERDEAYKQLRLQADSSEGTRRKLERARHDVVKQVTAIVAEKDVLERENIRLKDALQDIERRSGRSGDKRAGKTGSVLGLEKEVQDLKLMAKQSATLNSQLKKGMKHLATCRRRKCCVCSYTKTTFGEYASSSTDEMSRSGGNNLITGCFPFHDLRRKVRHENGTSSAMFHATSSSHHTDAMFHDLAERLSQCSFQPSVATPTQPYSHSPPLHLSYIDDDCSSGSDADIEEDEAQQCRISNASSSLPPHAFSSDSGFSSELCDSQHRTKSSLQRATKWTSSFRKLIRRVSTVKRPSTAASNNSHSGCHNNSYNS</sequence>
<dbReference type="EMBL" id="HBUF01026040">
    <property type="protein sequence ID" value="CAG6612952.1"/>
    <property type="molecule type" value="Transcribed_RNA"/>
</dbReference>
<accession>A0A8D9AE05</accession>
<dbReference type="EMBL" id="HBUF01394160">
    <property type="protein sequence ID" value="CAG6734909.1"/>
    <property type="molecule type" value="Transcribed_RNA"/>
</dbReference>
<proteinExistence type="predicted"/>
<dbReference type="EMBL" id="HBUF01566399">
    <property type="protein sequence ID" value="CAG6764701.1"/>
    <property type="molecule type" value="Transcribed_RNA"/>
</dbReference>
<dbReference type="EMBL" id="HBUF01394161">
    <property type="protein sequence ID" value="CAG6734911.1"/>
    <property type="molecule type" value="Transcribed_RNA"/>
</dbReference>
<dbReference type="EMBL" id="HBUF01026039">
    <property type="protein sequence ID" value="CAG6612949.1"/>
    <property type="molecule type" value="Transcribed_RNA"/>
</dbReference>
<protein>
    <submittedName>
        <fullName evidence="3">Uncharacterized protein</fullName>
    </submittedName>
</protein>
<evidence type="ECO:0000256" key="1">
    <source>
        <dbReference type="SAM" id="Coils"/>
    </source>
</evidence>
<feature type="coiled-coil region" evidence="1">
    <location>
        <begin position="213"/>
        <end position="328"/>
    </location>
</feature>
<reference evidence="3" key="1">
    <citation type="submission" date="2021-05" db="EMBL/GenBank/DDBJ databases">
        <authorList>
            <person name="Alioto T."/>
            <person name="Alioto T."/>
            <person name="Gomez Garrido J."/>
        </authorList>
    </citation>
    <scope>NUCLEOTIDE SEQUENCE</scope>
</reference>
<dbReference type="EMBL" id="HBUF01394159">
    <property type="protein sequence ID" value="CAG6734907.1"/>
    <property type="molecule type" value="Transcribed_RNA"/>
</dbReference>
<dbReference type="EMBL" id="HBUF01566400">
    <property type="protein sequence ID" value="CAG6764703.1"/>
    <property type="molecule type" value="Transcribed_RNA"/>
</dbReference>
<dbReference type="EMBL" id="HBUF01026041">
    <property type="protein sequence ID" value="CAG6612954.1"/>
    <property type="molecule type" value="Transcribed_RNA"/>
</dbReference>
<feature type="region of interest" description="Disordered" evidence="2">
    <location>
        <begin position="35"/>
        <end position="54"/>
    </location>
</feature>
<feature type="region of interest" description="Disordered" evidence="2">
    <location>
        <begin position="112"/>
        <end position="138"/>
    </location>
</feature>
<dbReference type="AlphaFoldDB" id="A0A8D9AE05"/>
<evidence type="ECO:0000256" key="2">
    <source>
        <dbReference type="SAM" id="MobiDB-lite"/>
    </source>
</evidence>